<keyword evidence="2" id="KW-1185">Reference proteome</keyword>
<protein>
    <submittedName>
        <fullName evidence="1">EIN3-binding F-box protein 1-like</fullName>
    </submittedName>
</protein>
<dbReference type="SUPFAM" id="SSF52047">
    <property type="entry name" value="RNI-like"/>
    <property type="match status" value="1"/>
</dbReference>
<organism evidence="1 2">
    <name type="scientific">Canna indica</name>
    <name type="common">Indian-shot</name>
    <dbReference type="NCBI Taxonomy" id="4628"/>
    <lineage>
        <taxon>Eukaryota</taxon>
        <taxon>Viridiplantae</taxon>
        <taxon>Streptophyta</taxon>
        <taxon>Embryophyta</taxon>
        <taxon>Tracheophyta</taxon>
        <taxon>Spermatophyta</taxon>
        <taxon>Magnoliopsida</taxon>
        <taxon>Liliopsida</taxon>
        <taxon>Zingiberales</taxon>
        <taxon>Cannaceae</taxon>
        <taxon>Canna</taxon>
    </lineage>
</organism>
<dbReference type="InterPro" id="IPR032675">
    <property type="entry name" value="LRR_dom_sf"/>
</dbReference>
<reference evidence="1 2" key="1">
    <citation type="submission" date="2023-10" db="EMBL/GenBank/DDBJ databases">
        <title>Chromosome-scale genome assembly provides insights into flower coloration mechanisms of Canna indica.</title>
        <authorList>
            <person name="Li C."/>
        </authorList>
    </citation>
    <scope>NUCLEOTIDE SEQUENCE [LARGE SCALE GENOMIC DNA]</scope>
    <source>
        <tissue evidence="1">Flower</tissue>
    </source>
</reference>
<dbReference type="AlphaFoldDB" id="A0AAQ3K8A1"/>
<dbReference type="EMBL" id="CP136893">
    <property type="protein sequence ID" value="WOL03963.1"/>
    <property type="molecule type" value="Genomic_DNA"/>
</dbReference>
<dbReference type="Gene3D" id="3.80.10.10">
    <property type="entry name" value="Ribonuclease Inhibitor"/>
    <property type="match status" value="1"/>
</dbReference>
<accession>A0AAQ3K8A1</accession>
<gene>
    <name evidence="1" type="ORF">Cni_G12683</name>
</gene>
<evidence type="ECO:0000313" key="2">
    <source>
        <dbReference type="Proteomes" id="UP001327560"/>
    </source>
</evidence>
<name>A0AAQ3K8A1_9LILI</name>
<evidence type="ECO:0000313" key="1">
    <source>
        <dbReference type="EMBL" id="WOL03963.1"/>
    </source>
</evidence>
<sequence>MGASRFNPSGLVSIITLQTRLERLKISLLKLGDSVLRSVACHGNQIKLLCLDNIYGLSAVDYSWMGEARDLQILHLAYCMVMGDGCIKNSPPFSYASLKKVTIKSCSSFRDALGKFHRLHLPRPRACFKKLQPYTQGTEACEVQLL</sequence>
<dbReference type="Proteomes" id="UP001327560">
    <property type="component" value="Chromosome 4"/>
</dbReference>
<proteinExistence type="predicted"/>